<sequence>MAVLKYQDWKTRVPSNLEHAFEPLLKALTGWEKEVFAYFDHPITNAYTESLNSLIRVINRLVRGYSFEALRAKILYTEGLAKVRTSKYQKRKFTASYEFTEHDYQMLHQLSLPSLACEEPSEQLLGIDISTLIEKVEKGE</sequence>
<protein>
    <recommendedName>
        <fullName evidence="1">Transposase IS204/IS1001/IS1096/IS1165 DDE domain-containing protein</fullName>
    </recommendedName>
</protein>
<dbReference type="Proteomes" id="UP001139263">
    <property type="component" value="Unassembled WGS sequence"/>
</dbReference>
<dbReference type="InterPro" id="IPR002560">
    <property type="entry name" value="Transposase_DDE"/>
</dbReference>
<evidence type="ECO:0000259" key="1">
    <source>
        <dbReference type="Pfam" id="PF01610"/>
    </source>
</evidence>
<dbReference type="AlphaFoldDB" id="A0A9X1VC68"/>
<evidence type="ECO:0000313" key="3">
    <source>
        <dbReference type="Proteomes" id="UP001139263"/>
    </source>
</evidence>
<proteinExistence type="predicted"/>
<evidence type="ECO:0000313" key="2">
    <source>
        <dbReference type="EMBL" id="MCI0184625.1"/>
    </source>
</evidence>
<reference evidence="2" key="1">
    <citation type="submission" date="2022-03" db="EMBL/GenBank/DDBJ databases">
        <title>Draft Genome Sequence of Firmicute Strain S0AB, a Heterotrophic Iron/Sulfur-Oxidizing Extreme Acidophile.</title>
        <authorList>
            <person name="Vergara E."/>
            <person name="Pakostova E."/>
            <person name="Johnson D.B."/>
            <person name="Holmes D.S."/>
        </authorList>
    </citation>
    <scope>NUCLEOTIDE SEQUENCE</scope>
    <source>
        <strain evidence="2">S0AB</strain>
    </source>
</reference>
<name>A0A9X1VC68_9BACL</name>
<dbReference type="EMBL" id="JALBUF010000019">
    <property type="protein sequence ID" value="MCI0184625.1"/>
    <property type="molecule type" value="Genomic_DNA"/>
</dbReference>
<accession>A0A9X1VC68</accession>
<feature type="domain" description="Transposase IS204/IS1001/IS1096/IS1165 DDE" evidence="1">
    <location>
        <begin position="4"/>
        <end position="74"/>
    </location>
</feature>
<gene>
    <name evidence="2" type="ORF">MM817_02922</name>
</gene>
<keyword evidence="3" id="KW-1185">Reference proteome</keyword>
<organism evidence="2 3">
    <name type="scientific">Sulfoacidibacillus ferrooxidans</name>
    <dbReference type="NCBI Taxonomy" id="2005001"/>
    <lineage>
        <taxon>Bacteria</taxon>
        <taxon>Bacillati</taxon>
        <taxon>Bacillota</taxon>
        <taxon>Bacilli</taxon>
        <taxon>Bacillales</taxon>
        <taxon>Alicyclobacillaceae</taxon>
        <taxon>Sulfoacidibacillus</taxon>
    </lineage>
</organism>
<comment type="caution">
    <text evidence="2">The sequence shown here is derived from an EMBL/GenBank/DDBJ whole genome shotgun (WGS) entry which is preliminary data.</text>
</comment>
<dbReference type="Pfam" id="PF01610">
    <property type="entry name" value="DDE_Tnp_ISL3"/>
    <property type="match status" value="1"/>
</dbReference>